<protein>
    <submittedName>
        <fullName evidence="2">Glyoxylase-like metal-dependent hydrolase (Beta-lactamase superfamily II)</fullName>
    </submittedName>
</protein>
<feature type="domain" description="Metallo-beta-lactamase" evidence="1">
    <location>
        <begin position="72"/>
        <end position="235"/>
    </location>
</feature>
<dbReference type="Pfam" id="PF17778">
    <property type="entry name" value="WHD_BLACT"/>
    <property type="match status" value="1"/>
</dbReference>
<dbReference type="Proteomes" id="UP000572680">
    <property type="component" value="Unassembled WGS sequence"/>
</dbReference>
<reference evidence="2 3" key="1">
    <citation type="submission" date="2020-08" db="EMBL/GenBank/DDBJ databases">
        <title>Genomic Encyclopedia of Type Strains, Phase IV (KMG-IV): sequencing the most valuable type-strain genomes for metagenomic binning, comparative biology and taxonomic classification.</title>
        <authorList>
            <person name="Goeker M."/>
        </authorList>
    </citation>
    <scope>NUCLEOTIDE SEQUENCE [LARGE SCALE GENOMIC DNA]</scope>
    <source>
        <strain evidence="2 3">DSM 44197</strain>
    </source>
</reference>
<dbReference type="InterPro" id="IPR036866">
    <property type="entry name" value="RibonucZ/Hydroxyglut_hydro"/>
</dbReference>
<sequence length="306" mass="33295">MRLWSGRHTRALLLRLAGTSALRHLDQIPGHPLRHPDRRSGRMGDMSEIDGMRTDRALCVLAPNPSMMTLDGTNTWIVAEPDAGEAVVIDPGPDDRKHLRRVLDLVAERGRRVALVLITHRHPDHTEGAGTFAELAGGVPVRAADPAHRLGDEGLAEGDVITTGGLELRTLAVPGHTDDSVAFWLPADRAIFTGDTVLGHGTTVLDGRLGDYLDSLDRLRAFAEDNAVTTLLPGHGPRIDDPLGVLDQYIAHRQERLAQVEAALATGARTAREVVETVYADVDPKLWPVAEWSVQAQLDYLAERGH</sequence>
<dbReference type="SMART" id="SM00849">
    <property type="entry name" value="Lactamase_B"/>
    <property type="match status" value="1"/>
</dbReference>
<dbReference type="PANTHER" id="PTHR23131:SF0">
    <property type="entry name" value="ENDORIBONUCLEASE LACTB2"/>
    <property type="match status" value="1"/>
</dbReference>
<dbReference type="PANTHER" id="PTHR23131">
    <property type="entry name" value="ENDORIBONUCLEASE LACTB2"/>
    <property type="match status" value="1"/>
</dbReference>
<keyword evidence="3" id="KW-1185">Reference proteome</keyword>
<dbReference type="GO" id="GO:0016787">
    <property type="term" value="F:hydrolase activity"/>
    <property type="evidence" value="ECO:0007669"/>
    <property type="project" value="UniProtKB-KW"/>
</dbReference>
<evidence type="ECO:0000259" key="1">
    <source>
        <dbReference type="SMART" id="SM00849"/>
    </source>
</evidence>
<dbReference type="InterPro" id="IPR036388">
    <property type="entry name" value="WH-like_DNA-bd_sf"/>
</dbReference>
<dbReference type="EMBL" id="JACJIA010000002">
    <property type="protein sequence ID" value="MBA8950626.1"/>
    <property type="molecule type" value="Genomic_DNA"/>
</dbReference>
<dbReference type="InterPro" id="IPR041516">
    <property type="entry name" value="LACTB2_WH"/>
</dbReference>
<evidence type="ECO:0000313" key="3">
    <source>
        <dbReference type="Proteomes" id="UP000572680"/>
    </source>
</evidence>
<dbReference type="Pfam" id="PF00753">
    <property type="entry name" value="Lactamase_B"/>
    <property type="match status" value="1"/>
</dbReference>
<dbReference type="Gene3D" id="1.10.10.10">
    <property type="entry name" value="Winged helix-like DNA-binding domain superfamily/Winged helix DNA-binding domain"/>
    <property type="match status" value="1"/>
</dbReference>
<gene>
    <name evidence="2" type="ORF">HNR61_002239</name>
</gene>
<dbReference type="InterPro" id="IPR050662">
    <property type="entry name" value="Sec-metab_biosynth-thioest"/>
</dbReference>
<accession>A0A7W3LM07</accession>
<dbReference type="InterPro" id="IPR001279">
    <property type="entry name" value="Metallo-B-lactamas"/>
</dbReference>
<dbReference type="RefSeq" id="WP_182843005.1">
    <property type="nucleotide sequence ID" value="NZ_BAAALP010000022.1"/>
</dbReference>
<dbReference type="Gene3D" id="3.60.15.10">
    <property type="entry name" value="Ribonuclease Z/Hydroxyacylglutathione hydrolase-like"/>
    <property type="match status" value="1"/>
</dbReference>
<comment type="caution">
    <text evidence="2">The sequence shown here is derived from an EMBL/GenBank/DDBJ whole genome shotgun (WGS) entry which is preliminary data.</text>
</comment>
<evidence type="ECO:0000313" key="2">
    <source>
        <dbReference type="EMBL" id="MBA8950626.1"/>
    </source>
</evidence>
<dbReference type="AlphaFoldDB" id="A0A7W3LM07"/>
<keyword evidence="2" id="KW-0378">Hydrolase</keyword>
<dbReference type="CDD" id="cd16278">
    <property type="entry name" value="metallo-hydrolase-like_MBL-fold"/>
    <property type="match status" value="1"/>
</dbReference>
<organism evidence="2 3">
    <name type="scientific">Actinomadura namibiensis</name>
    <dbReference type="NCBI Taxonomy" id="182080"/>
    <lineage>
        <taxon>Bacteria</taxon>
        <taxon>Bacillati</taxon>
        <taxon>Actinomycetota</taxon>
        <taxon>Actinomycetes</taxon>
        <taxon>Streptosporangiales</taxon>
        <taxon>Thermomonosporaceae</taxon>
        <taxon>Actinomadura</taxon>
    </lineage>
</organism>
<name>A0A7W3LM07_ACTNM</name>
<dbReference type="SUPFAM" id="SSF56281">
    <property type="entry name" value="Metallo-hydrolase/oxidoreductase"/>
    <property type="match status" value="1"/>
</dbReference>
<proteinExistence type="predicted"/>